<dbReference type="EMBL" id="PZQS01000003">
    <property type="protein sequence ID" value="PVD33226.1"/>
    <property type="molecule type" value="Genomic_DNA"/>
</dbReference>
<keyword evidence="2" id="KW-1185">Reference proteome</keyword>
<gene>
    <name evidence="1" type="ORF">C0Q70_04477</name>
</gene>
<proteinExistence type="predicted"/>
<reference evidence="1 2" key="1">
    <citation type="submission" date="2018-04" db="EMBL/GenBank/DDBJ databases">
        <title>The genome of golden apple snail Pomacea canaliculata provides insight into stress tolerance and invasive adaptation.</title>
        <authorList>
            <person name="Liu C."/>
            <person name="Liu B."/>
            <person name="Ren Y."/>
            <person name="Zhang Y."/>
            <person name="Wang H."/>
            <person name="Li S."/>
            <person name="Jiang F."/>
            <person name="Yin L."/>
            <person name="Zhang G."/>
            <person name="Qian W."/>
            <person name="Fan W."/>
        </authorList>
    </citation>
    <scope>NUCLEOTIDE SEQUENCE [LARGE SCALE GENOMIC DNA]</scope>
    <source>
        <strain evidence="1">SZHN2017</strain>
        <tissue evidence="1">Muscle</tissue>
    </source>
</reference>
<evidence type="ECO:0000313" key="1">
    <source>
        <dbReference type="EMBL" id="PVD33226.1"/>
    </source>
</evidence>
<dbReference type="Proteomes" id="UP000245119">
    <property type="component" value="Linkage Group LG3"/>
</dbReference>
<comment type="caution">
    <text evidence="1">The sequence shown here is derived from an EMBL/GenBank/DDBJ whole genome shotgun (WGS) entry which is preliminary data.</text>
</comment>
<evidence type="ECO:0000313" key="2">
    <source>
        <dbReference type="Proteomes" id="UP000245119"/>
    </source>
</evidence>
<sequence>MVDGMLSVFGVDTTPIPSSNGARASDDDDDVAGVAVECRATKDDHVVVDLRYGVVTGYSPYISFVRTPTPPGGATSAQAAGQRCSSQAVLKVVVTDPNKGMTLVVSPPFSPSLSVNPIIITRFSGVL</sequence>
<dbReference type="AlphaFoldDB" id="A0A2T7PIG6"/>
<name>A0A2T7PIG6_POMCA</name>
<protein>
    <submittedName>
        <fullName evidence="1">Uncharacterized protein</fullName>
    </submittedName>
</protein>
<organism evidence="1 2">
    <name type="scientific">Pomacea canaliculata</name>
    <name type="common">Golden apple snail</name>
    <dbReference type="NCBI Taxonomy" id="400727"/>
    <lineage>
        <taxon>Eukaryota</taxon>
        <taxon>Metazoa</taxon>
        <taxon>Spiralia</taxon>
        <taxon>Lophotrochozoa</taxon>
        <taxon>Mollusca</taxon>
        <taxon>Gastropoda</taxon>
        <taxon>Caenogastropoda</taxon>
        <taxon>Architaenioglossa</taxon>
        <taxon>Ampullarioidea</taxon>
        <taxon>Ampullariidae</taxon>
        <taxon>Pomacea</taxon>
    </lineage>
</organism>
<accession>A0A2T7PIG6</accession>